<dbReference type="Proteomes" id="UP000187172">
    <property type="component" value="Unassembled WGS sequence"/>
</dbReference>
<dbReference type="SUPFAM" id="SSF47203">
    <property type="entry name" value="Acyl-CoA dehydrogenase C-terminal domain-like"/>
    <property type="match status" value="1"/>
</dbReference>
<dbReference type="InterPro" id="IPR036250">
    <property type="entry name" value="AcylCo_DH-like_C"/>
</dbReference>
<organism evidence="4 5">
    <name type="scientific">Paenibacillus rhizosphaerae</name>
    <dbReference type="NCBI Taxonomy" id="297318"/>
    <lineage>
        <taxon>Bacteria</taxon>
        <taxon>Bacillati</taxon>
        <taxon>Bacillota</taxon>
        <taxon>Bacilli</taxon>
        <taxon>Bacillales</taxon>
        <taxon>Paenibacillaceae</taxon>
        <taxon>Paenibacillus</taxon>
    </lineage>
</organism>
<sequence>MANLSTDHQLTALEKQLLNNATALVPYLQKFGRLIDEERHIPEEVIQKVSDAGLFKLGTPKKYGGHEVSIRAMVEIISEVAKGNGSVGWVVQIINGNNYTASLSFPSQVLDSLFSQEEEVRFCSVLAARKAVVKKVDGGYWVEEGFWGFGSGSKHATHALLNLNEVKSMQESGNLGMTLAIVPMSEVTIVDDWYTMSLKGSASNSLELKNVFIPDQYVVTQDTEQISSLSAELKGRDRYRPYVQLITSITTGISAILGLARGAVEYFVEKAPLKGITMTVHTSQAAVGHIQYKVGLAAMKVESAHLHISRAIDHMERHVQNAEIFSLKELAQLQTDMTYAAMLCWEAVDMLMAESGGSVIADSNRLSQIFRDIRGGSNHALTTASTGLELYGRVLLGLPPQHGMTLAYVSSLRTTTGAEANS</sequence>
<evidence type="ECO:0000259" key="3">
    <source>
        <dbReference type="Pfam" id="PF08028"/>
    </source>
</evidence>
<dbReference type="Pfam" id="PF02771">
    <property type="entry name" value="Acyl-CoA_dh_N"/>
    <property type="match status" value="1"/>
</dbReference>
<dbReference type="InterPro" id="IPR037069">
    <property type="entry name" value="AcylCoA_DH/ox_N_sf"/>
</dbReference>
<dbReference type="SUPFAM" id="SSF56645">
    <property type="entry name" value="Acyl-CoA dehydrogenase NM domain-like"/>
    <property type="match status" value="1"/>
</dbReference>
<dbReference type="RefSeq" id="WP_076164953.1">
    <property type="nucleotide sequence ID" value="NZ_MRTP01000001.1"/>
</dbReference>
<dbReference type="GO" id="GO:0050660">
    <property type="term" value="F:flavin adenine dinucleotide binding"/>
    <property type="evidence" value="ECO:0007669"/>
    <property type="project" value="InterPro"/>
</dbReference>
<dbReference type="PANTHER" id="PTHR43884">
    <property type="entry name" value="ACYL-COA DEHYDROGENASE"/>
    <property type="match status" value="1"/>
</dbReference>
<dbReference type="Gene3D" id="1.10.540.10">
    <property type="entry name" value="Acyl-CoA dehydrogenase/oxidase, N-terminal domain"/>
    <property type="match status" value="1"/>
</dbReference>
<feature type="domain" description="Acyl-CoA dehydrogenase C-terminal" evidence="3">
    <location>
        <begin position="255"/>
        <end position="382"/>
    </location>
</feature>
<feature type="domain" description="Acyl-CoA dehydrogenase/oxidase N-terminal" evidence="2">
    <location>
        <begin position="35"/>
        <end position="94"/>
    </location>
</feature>
<dbReference type="InterPro" id="IPR009100">
    <property type="entry name" value="AcylCoA_DH/oxidase_NM_dom_sf"/>
</dbReference>
<gene>
    <name evidence="4" type="ORF">BK138_01455</name>
</gene>
<dbReference type="PIRSF" id="PIRSF016578">
    <property type="entry name" value="HsaA"/>
    <property type="match status" value="1"/>
</dbReference>
<comment type="caution">
    <text evidence="4">The sequence shown here is derived from an EMBL/GenBank/DDBJ whole genome shotgun (WGS) entry which is preliminary data.</text>
</comment>
<proteinExistence type="predicted"/>
<dbReference type="PANTHER" id="PTHR43884:SF25">
    <property type="entry name" value="ACYL-COA DEHYDROGENASE YDBM-RELATED"/>
    <property type="match status" value="1"/>
</dbReference>
<keyword evidence="1" id="KW-0560">Oxidoreductase</keyword>
<dbReference type="InterPro" id="IPR013786">
    <property type="entry name" value="AcylCoA_DH/ox_N"/>
</dbReference>
<name>A0A1R1EZQ6_9BACL</name>
<accession>A0A1R1EZQ6</accession>
<dbReference type="EMBL" id="MRTP01000001">
    <property type="protein sequence ID" value="OMF57313.1"/>
    <property type="molecule type" value="Genomic_DNA"/>
</dbReference>
<dbReference type="AlphaFoldDB" id="A0A1R1EZQ6"/>
<dbReference type="Gene3D" id="1.20.140.10">
    <property type="entry name" value="Butyryl-CoA Dehydrogenase, subunit A, domain 3"/>
    <property type="match status" value="1"/>
</dbReference>
<evidence type="ECO:0000313" key="5">
    <source>
        <dbReference type="Proteomes" id="UP000187172"/>
    </source>
</evidence>
<dbReference type="InterPro" id="IPR046373">
    <property type="entry name" value="Acyl-CoA_Oxase/DH_mid-dom_sf"/>
</dbReference>
<dbReference type="STRING" id="297318.BK138_01455"/>
<reference evidence="4 5" key="1">
    <citation type="submission" date="2016-11" db="EMBL/GenBank/DDBJ databases">
        <title>Paenibacillus species isolates.</title>
        <authorList>
            <person name="Beno S.M."/>
        </authorList>
    </citation>
    <scope>NUCLEOTIDE SEQUENCE [LARGE SCALE GENOMIC DNA]</scope>
    <source>
        <strain evidence="4 5">FSL R5-0378</strain>
    </source>
</reference>
<evidence type="ECO:0000313" key="4">
    <source>
        <dbReference type="EMBL" id="OMF57313.1"/>
    </source>
</evidence>
<dbReference type="Pfam" id="PF08028">
    <property type="entry name" value="Acyl-CoA_dh_2"/>
    <property type="match status" value="1"/>
</dbReference>
<dbReference type="InterPro" id="IPR013107">
    <property type="entry name" value="Acyl-CoA_DH_C"/>
</dbReference>
<evidence type="ECO:0000259" key="2">
    <source>
        <dbReference type="Pfam" id="PF02771"/>
    </source>
</evidence>
<dbReference type="GO" id="GO:0003995">
    <property type="term" value="F:acyl-CoA dehydrogenase activity"/>
    <property type="evidence" value="ECO:0007669"/>
    <property type="project" value="TreeGrafter"/>
</dbReference>
<protein>
    <submittedName>
        <fullName evidence="4">Acyl-CoA dehydrogenase</fullName>
    </submittedName>
</protein>
<keyword evidence="5" id="KW-1185">Reference proteome</keyword>
<dbReference type="Gene3D" id="2.40.110.10">
    <property type="entry name" value="Butyryl-CoA Dehydrogenase, subunit A, domain 2"/>
    <property type="match status" value="1"/>
</dbReference>
<evidence type="ECO:0000256" key="1">
    <source>
        <dbReference type="ARBA" id="ARBA00023002"/>
    </source>
</evidence>